<accession>A0ABD3V854</accession>
<sequence length="749" mass="85764">MDQDMEMTFGDSEFCTFYEFPSKAFPGFRYIQYNLISFYPRFQRTVENLPICLKWKELLEDLSRNVGPLEQSKPEVILFGEKHSMVKTEQIVTDINQLGSNELKRDTFSRKNLHAHVSADKPQVIIYRCSSDQVQQEITHLKEELPETGLNNILLLIDVGGQSEQEGRAFMEEMIVTLSDTSWRDKMIINTPGHDLITRISSHLEMCMLKICKRIYDCIGELLSVQRKVGSTSIMKSNLVSVVSKFFRSKIVVQDLMNLACQRQGKDQFLKEQIILLIQRVVSEEFHAQFKMAAGDIHAMLKEMKFKKECKKQISPSTWLGIKSQLSSVYVESQRSEESMETETETGKRSPQNRRSRYRKKIRPSILRAKMLLKDLQPVLKEVKRFLWGVQEALKTLSQLQFELEDILESCIPQTKKLKNDVPDQTKRWTDKLLLMDEVQGCGDYFGNLIVFILNQNSIAKEQEVKQKIAMCLSGCPYDYDIKFTSKPRTFANLTQSGSGSQIPHSNLRAGDKIRWVDKVGTVSHGTLGIFILGKEEQSVYFVTNKHVVNGEGKCYIHVTDDSYDEIGTVKWESWDGYIDIAAVEVNSNMCGNCIFDYENYYGERRSYVIMKTSEDTLDSLVRKKIFKRGAETGLTVGIISSKSIQMKEEGMIKTYNTLLSPLPGSKPEEAEIFKEGDSGSVVSLFQADDKITVVMSMIIGAFEVKQTQEEREQSEENQKVEKLIIAFFLMDGLDKLNKTHGLDLKIET</sequence>
<reference evidence="2 3" key="1">
    <citation type="submission" date="2024-11" db="EMBL/GenBank/DDBJ databases">
        <title>Chromosome-level genome assembly of the freshwater bivalve Anodonta woodiana.</title>
        <authorList>
            <person name="Chen X."/>
        </authorList>
    </citation>
    <scope>NUCLEOTIDE SEQUENCE [LARGE SCALE GENOMIC DNA]</scope>
    <source>
        <strain evidence="2">MN2024</strain>
        <tissue evidence="2">Gills</tissue>
    </source>
</reference>
<dbReference type="InterPro" id="IPR009003">
    <property type="entry name" value="Peptidase_S1_PA"/>
</dbReference>
<dbReference type="SUPFAM" id="SSF50494">
    <property type="entry name" value="Trypsin-like serine proteases"/>
    <property type="match status" value="1"/>
</dbReference>
<dbReference type="AlphaFoldDB" id="A0ABD3V854"/>
<dbReference type="EMBL" id="JBJQND010000013">
    <property type="protein sequence ID" value="KAL3857789.1"/>
    <property type="molecule type" value="Genomic_DNA"/>
</dbReference>
<dbReference type="Proteomes" id="UP001634394">
    <property type="component" value="Unassembled WGS sequence"/>
</dbReference>
<comment type="caution">
    <text evidence="2">The sequence shown here is derived from an EMBL/GenBank/DDBJ whole genome shotgun (WGS) entry which is preliminary data.</text>
</comment>
<evidence type="ECO:0000313" key="2">
    <source>
        <dbReference type="EMBL" id="KAL3857789.1"/>
    </source>
</evidence>
<evidence type="ECO:0000313" key="3">
    <source>
        <dbReference type="Proteomes" id="UP001634394"/>
    </source>
</evidence>
<gene>
    <name evidence="2" type="ORF">ACJMK2_012424</name>
</gene>
<protein>
    <submittedName>
        <fullName evidence="2">Uncharacterized protein</fullName>
    </submittedName>
</protein>
<evidence type="ECO:0000256" key="1">
    <source>
        <dbReference type="SAM" id="MobiDB-lite"/>
    </source>
</evidence>
<keyword evidence="3" id="KW-1185">Reference proteome</keyword>
<name>A0ABD3V854_SINWO</name>
<feature type="region of interest" description="Disordered" evidence="1">
    <location>
        <begin position="337"/>
        <end position="358"/>
    </location>
</feature>
<organism evidence="2 3">
    <name type="scientific">Sinanodonta woodiana</name>
    <name type="common">Chinese pond mussel</name>
    <name type="synonym">Anodonta woodiana</name>
    <dbReference type="NCBI Taxonomy" id="1069815"/>
    <lineage>
        <taxon>Eukaryota</taxon>
        <taxon>Metazoa</taxon>
        <taxon>Spiralia</taxon>
        <taxon>Lophotrochozoa</taxon>
        <taxon>Mollusca</taxon>
        <taxon>Bivalvia</taxon>
        <taxon>Autobranchia</taxon>
        <taxon>Heteroconchia</taxon>
        <taxon>Palaeoheterodonta</taxon>
        <taxon>Unionida</taxon>
        <taxon>Unionoidea</taxon>
        <taxon>Unionidae</taxon>
        <taxon>Unioninae</taxon>
        <taxon>Sinanodonta</taxon>
    </lineage>
</organism>
<proteinExistence type="predicted"/>